<evidence type="ECO:0000313" key="1">
    <source>
        <dbReference type="EMBL" id="MBU8546601.1"/>
    </source>
</evidence>
<keyword evidence="2" id="KW-1185">Reference proteome</keyword>
<proteinExistence type="predicted"/>
<gene>
    <name evidence="1" type="ORF">JJQ90_22970</name>
</gene>
<accession>A0ABS6HCZ1</accession>
<dbReference type="RefSeq" id="WP_216878620.1">
    <property type="nucleotide sequence ID" value="NZ_JAERQM010000008.1"/>
</dbReference>
<reference evidence="1 2" key="1">
    <citation type="submission" date="2021-01" db="EMBL/GenBank/DDBJ databases">
        <title>Roseomonas sp. nov, a bacterium isolated from an oil production mixture in Yumen Oilfield.</title>
        <authorList>
            <person name="Wu D."/>
        </authorList>
    </citation>
    <scope>NUCLEOTIDE SEQUENCE [LARGE SCALE GENOMIC DNA]</scope>
    <source>
        <strain evidence="1 2">ROY-5-3</strain>
    </source>
</reference>
<name>A0ABS6HCZ1_9PROT</name>
<dbReference type="EMBL" id="JAERQM010000008">
    <property type="protein sequence ID" value="MBU8546601.1"/>
    <property type="molecule type" value="Genomic_DNA"/>
</dbReference>
<evidence type="ECO:0000313" key="2">
    <source>
        <dbReference type="Proteomes" id="UP000689967"/>
    </source>
</evidence>
<organism evidence="1 2">
    <name type="scientific">Falsiroseomonas oleicola</name>
    <dbReference type="NCBI Taxonomy" id="2801474"/>
    <lineage>
        <taxon>Bacteria</taxon>
        <taxon>Pseudomonadati</taxon>
        <taxon>Pseudomonadota</taxon>
        <taxon>Alphaproteobacteria</taxon>
        <taxon>Acetobacterales</taxon>
        <taxon>Roseomonadaceae</taxon>
        <taxon>Falsiroseomonas</taxon>
    </lineage>
</organism>
<sequence>MTDWTMIYWQGPLEASTAALRELGWHGPDEAPAALPDRRIGGYMPEAGCLPRTFDGTAYVAVAANAPISTPPGLQPAGPELARTLLGSF</sequence>
<dbReference type="Proteomes" id="UP000689967">
    <property type="component" value="Unassembled WGS sequence"/>
</dbReference>
<protein>
    <submittedName>
        <fullName evidence="1">Uncharacterized protein</fullName>
    </submittedName>
</protein>
<comment type="caution">
    <text evidence="1">The sequence shown here is derived from an EMBL/GenBank/DDBJ whole genome shotgun (WGS) entry which is preliminary data.</text>
</comment>